<dbReference type="Proteomes" id="UP000790709">
    <property type="component" value="Unassembled WGS sequence"/>
</dbReference>
<evidence type="ECO:0000313" key="1">
    <source>
        <dbReference type="EMBL" id="KAH7919697.1"/>
    </source>
</evidence>
<sequence length="65" mass="7578">MYPSFKSSQNLILERHRLGARLKREPYNVLLMSNERQKLLSKSMHFEVKADFASILPPCAYPGRL</sequence>
<name>A0ACB8B4N4_9AGAM</name>
<organism evidence="1 2">
    <name type="scientific">Leucogyrophana mollusca</name>
    <dbReference type="NCBI Taxonomy" id="85980"/>
    <lineage>
        <taxon>Eukaryota</taxon>
        <taxon>Fungi</taxon>
        <taxon>Dikarya</taxon>
        <taxon>Basidiomycota</taxon>
        <taxon>Agaricomycotina</taxon>
        <taxon>Agaricomycetes</taxon>
        <taxon>Agaricomycetidae</taxon>
        <taxon>Boletales</taxon>
        <taxon>Boletales incertae sedis</taxon>
        <taxon>Leucogyrophana</taxon>
    </lineage>
</organism>
<evidence type="ECO:0000313" key="2">
    <source>
        <dbReference type="Proteomes" id="UP000790709"/>
    </source>
</evidence>
<protein>
    <submittedName>
        <fullName evidence="1">Uncharacterized protein</fullName>
    </submittedName>
</protein>
<keyword evidence="2" id="KW-1185">Reference proteome</keyword>
<dbReference type="EMBL" id="MU266638">
    <property type="protein sequence ID" value="KAH7919697.1"/>
    <property type="molecule type" value="Genomic_DNA"/>
</dbReference>
<gene>
    <name evidence="1" type="ORF">BV22DRAFT_1040657</name>
</gene>
<comment type="caution">
    <text evidence="1">The sequence shown here is derived from an EMBL/GenBank/DDBJ whole genome shotgun (WGS) entry which is preliminary data.</text>
</comment>
<proteinExistence type="predicted"/>
<accession>A0ACB8B4N4</accession>
<reference evidence="1" key="1">
    <citation type="journal article" date="2021" name="New Phytol.">
        <title>Evolutionary innovations through gain and loss of genes in the ectomycorrhizal Boletales.</title>
        <authorList>
            <person name="Wu G."/>
            <person name="Miyauchi S."/>
            <person name="Morin E."/>
            <person name="Kuo A."/>
            <person name="Drula E."/>
            <person name="Varga T."/>
            <person name="Kohler A."/>
            <person name="Feng B."/>
            <person name="Cao Y."/>
            <person name="Lipzen A."/>
            <person name="Daum C."/>
            <person name="Hundley H."/>
            <person name="Pangilinan J."/>
            <person name="Johnson J."/>
            <person name="Barry K."/>
            <person name="LaButti K."/>
            <person name="Ng V."/>
            <person name="Ahrendt S."/>
            <person name="Min B."/>
            <person name="Choi I.G."/>
            <person name="Park H."/>
            <person name="Plett J.M."/>
            <person name="Magnuson J."/>
            <person name="Spatafora J.W."/>
            <person name="Nagy L.G."/>
            <person name="Henrissat B."/>
            <person name="Grigoriev I.V."/>
            <person name="Yang Z.L."/>
            <person name="Xu J."/>
            <person name="Martin F.M."/>
        </authorList>
    </citation>
    <scope>NUCLEOTIDE SEQUENCE</scope>
    <source>
        <strain evidence="1">KUC20120723A-06</strain>
    </source>
</reference>